<dbReference type="Gene3D" id="2.120.10.30">
    <property type="entry name" value="TolB, C-terminal domain"/>
    <property type="match status" value="3"/>
</dbReference>
<dbReference type="RefSeq" id="WP_270951887.1">
    <property type="nucleotide sequence ID" value="NZ_JAQGLA010000056.1"/>
</dbReference>
<reference evidence="1 2" key="1">
    <citation type="submission" date="2022-11" db="EMBL/GenBank/DDBJ databases">
        <title>Draft genome sequence of Saccharopolyspora sp. WRP15-2 isolated from rhizosphere soils of wild rice in Thailand.</title>
        <authorList>
            <person name="Duangmal K."/>
            <person name="Kammanee S."/>
            <person name="Muangham S."/>
        </authorList>
    </citation>
    <scope>NUCLEOTIDE SEQUENCE [LARGE SCALE GENOMIC DNA]</scope>
    <source>
        <strain evidence="1 2">WRP15-2</strain>
    </source>
</reference>
<dbReference type="Proteomes" id="UP001210380">
    <property type="component" value="Unassembled WGS sequence"/>
</dbReference>
<evidence type="ECO:0008006" key="3">
    <source>
        <dbReference type="Google" id="ProtNLM"/>
    </source>
</evidence>
<dbReference type="PANTHER" id="PTHR40274">
    <property type="entry name" value="VIRGINIAMYCIN B LYASE"/>
    <property type="match status" value="1"/>
</dbReference>
<comment type="caution">
    <text evidence="1">The sequence shown here is derived from an EMBL/GenBank/DDBJ whole genome shotgun (WGS) entry which is preliminary data.</text>
</comment>
<evidence type="ECO:0000313" key="2">
    <source>
        <dbReference type="Proteomes" id="UP001210380"/>
    </source>
</evidence>
<protein>
    <recommendedName>
        <fullName evidence="3">Sugar lactone lactonase YvrE</fullName>
    </recommendedName>
</protein>
<keyword evidence="2" id="KW-1185">Reference proteome</keyword>
<dbReference type="InterPro" id="IPR051344">
    <property type="entry name" value="Vgb"/>
</dbReference>
<dbReference type="Pfam" id="PF24684">
    <property type="entry name" value="Vgb_lyase"/>
    <property type="match status" value="1"/>
</dbReference>
<dbReference type="SUPFAM" id="SSF63829">
    <property type="entry name" value="Calcium-dependent phosphotriesterase"/>
    <property type="match status" value="2"/>
</dbReference>
<gene>
    <name evidence="1" type="ORF">OU415_26160</name>
</gene>
<name>A0ABT4V6D1_9PSEU</name>
<evidence type="ECO:0000313" key="1">
    <source>
        <dbReference type="EMBL" id="MDA3628944.1"/>
    </source>
</evidence>
<organism evidence="1 2">
    <name type="scientific">Saccharopolyspora oryzae</name>
    <dbReference type="NCBI Taxonomy" id="2997343"/>
    <lineage>
        <taxon>Bacteria</taxon>
        <taxon>Bacillati</taxon>
        <taxon>Actinomycetota</taxon>
        <taxon>Actinomycetes</taxon>
        <taxon>Pseudonocardiales</taxon>
        <taxon>Pseudonocardiaceae</taxon>
        <taxon>Saccharopolyspora</taxon>
    </lineage>
</organism>
<dbReference type="PANTHER" id="PTHR40274:SF4">
    <property type="entry name" value="BLL1406 PROTEIN"/>
    <property type="match status" value="1"/>
</dbReference>
<accession>A0ABT4V6D1</accession>
<dbReference type="EMBL" id="JAQGLA010000056">
    <property type="protein sequence ID" value="MDA3628944.1"/>
    <property type="molecule type" value="Genomic_DNA"/>
</dbReference>
<dbReference type="InterPro" id="IPR011042">
    <property type="entry name" value="6-blade_b-propeller_TolB-like"/>
</dbReference>
<proteinExistence type="predicted"/>
<sequence length="532" mass="56246">MRAEHHRYRGSGRLPRSERWRIERLTEANPLWGSNGIAFGPDGRLYVAQYVAGRISAVDLGSGDVEVVVDLDGPVQSPDDLAFGADGSMYITDLTPGRVWRRTPDGAFTLVSDEVAAPNGIACVGDRVFVNEMRVGGRVLEVTPGAEPVVLAEGLAMGNAMQLGPDGCLYYPHMITGEVHRVSPDGGEPELVAEDVHAPVAVRFDRGGSLTVLSRGEEGIVTRIDLFGSGDRSVVPGEVSGMDNAAFDAENRMFVSSFAAGGIAELSPDGRAREVVPTGLVGPFGVAAHRSGTVFAGDNYRLADVDDGQVTTRELLVFSHGVATDDRGRVHLTSQFGDVRTYEPDDRVLTTRARELSRPTGVAARRDGSLVVAETGRGRVVTIAEDDALDVLAEDLDSPVDVAVDGQDRCYVSDERAGTVSLVDGCGIALVAEGLEAPQGIAVLDGELFVVETGRRRLLAIDLATGERRVEARDLAVGLPPGTARAQPALFQHGLPGVPVPFAGVAAGADGSLYISANGEGSVLHLRRRSRE</sequence>